<dbReference type="AlphaFoldDB" id="A0A1G7WMQ0"/>
<dbReference type="STRING" id="405671.SAMN05421827_11064"/>
<reference evidence="2" key="1">
    <citation type="submission" date="2016-10" db="EMBL/GenBank/DDBJ databases">
        <authorList>
            <person name="Varghese N."/>
            <person name="Submissions S."/>
        </authorList>
    </citation>
    <scope>NUCLEOTIDE SEQUENCE [LARGE SCALE GENOMIC DNA]</scope>
    <source>
        <strain evidence="2">DSM 17933</strain>
    </source>
</reference>
<evidence type="ECO:0000313" key="2">
    <source>
        <dbReference type="Proteomes" id="UP000199643"/>
    </source>
</evidence>
<gene>
    <name evidence="1" type="ORF">SAMN05421827_11064</name>
</gene>
<dbReference type="Pfam" id="PF18951">
    <property type="entry name" value="DUF5695"/>
    <property type="match status" value="1"/>
</dbReference>
<dbReference type="OrthoDB" id="2479977at2"/>
<evidence type="ECO:0000313" key="1">
    <source>
        <dbReference type="EMBL" id="SDG73275.1"/>
    </source>
</evidence>
<accession>A0A1G7WMQ0</accession>
<dbReference type="Proteomes" id="UP000199643">
    <property type="component" value="Unassembled WGS sequence"/>
</dbReference>
<dbReference type="EMBL" id="FNCH01000010">
    <property type="protein sequence ID" value="SDG73275.1"/>
    <property type="molecule type" value="Genomic_DNA"/>
</dbReference>
<name>A0A1G7WMQ0_9SPHI</name>
<organism evidence="1 2">
    <name type="scientific">Pedobacter terrae</name>
    <dbReference type="NCBI Taxonomy" id="405671"/>
    <lineage>
        <taxon>Bacteria</taxon>
        <taxon>Pseudomonadati</taxon>
        <taxon>Bacteroidota</taxon>
        <taxon>Sphingobacteriia</taxon>
        <taxon>Sphingobacteriales</taxon>
        <taxon>Sphingobacteriaceae</taxon>
        <taxon>Pedobacter</taxon>
    </lineage>
</organism>
<dbReference type="InterPro" id="IPR043750">
    <property type="entry name" value="DUF5695"/>
</dbReference>
<keyword evidence="2" id="KW-1185">Reference proteome</keyword>
<proteinExistence type="predicted"/>
<sequence>MIIEPNKKIIFSIINFKAVICFILTLLNIEVTQAQSPWIALGKKPSTLGLENGFSTYDAGAFNLKLVKSSQTVAGLQPKMVKDFDFVPSDSLKVRSSDGLYHLGDINLKLRYIGEGAWKSYSTAAKRSPVKNIPLIKKALAAADLAATLPADIPLEVKRIWEIVNGKLVLCFELKNKTDKKVEIGALGIPMIFDNILEGRTLEQTHAKNVFYDPYIGKDAGYLQVTRLSGHAPSLLVVPFGHTPFEAYNPLNDDWTPRGIAFEGFYEWMVYSKAYAENEWKNAEQWNTPTSTVLKPGESRSYALQFILSGTAKDTETKLIENKRPVAVSVPGYVLPKDVEGKLFINYPKKIKALQVQPENALSVVSAGSTKNGWKSYMVKGNTWGRARLSVTYEDGLEQTINYKVIEAEPDVIVSYGNFLTTKQWFNQPDPVFNRNPSVITYDNEKQQQVIQDNRAWISGLSDEGGAGSWLGAMMKQLVQPKKDEVDKLKQFVDSVMFGRIQLKSGPQKYGVKKSLFYYAPDSLPKGTYDANINFKVWSAWPKKEADNLGRSYNYPHVAAAHWVMYRLARNYRGLVDEQSWKQHLIDAAETGMAMVNIAPYYSEFGQMEGTVFFLILNDLKNEGLTAEATRLENEMKKRANHWRSLQYPFGSEMPWDSTGQEEVYVWSSYFGYQDKADVTLDAILAYMPVIPHWAYNGNVRRYWDFLYGGKLSRIERMIHHYGSALNAIPVLMDYRKNPADFYLLRAGYGGLLGGISNITQEGFAPAAFHAYPSTLKNDGITGDYGSGFFGYAVNTATYILKHPEFGWLAFGGNLNKTGHTVHVKLTTAAKSSVYIAPAGLWISLDAGTIDEVDYNTLNGEISLKLAKANEYSPNALLRLSQPAKAKGTGIYSLKSKGTEKRRGYEFPLSKAHTTEVILQSNATFLK</sequence>
<protein>
    <submittedName>
        <fullName evidence="1">Uncharacterized protein</fullName>
    </submittedName>
</protein>
<dbReference type="RefSeq" id="WP_090500839.1">
    <property type="nucleotide sequence ID" value="NZ_FNCH01000010.1"/>
</dbReference>